<dbReference type="AlphaFoldDB" id="A0A673T1N8"/>
<evidence type="ECO:0000256" key="2">
    <source>
        <dbReference type="ARBA" id="ARBA00022490"/>
    </source>
</evidence>
<dbReference type="InterPro" id="IPR030113">
    <property type="entry name" value="AFAP"/>
</dbReference>
<dbReference type="CDD" id="cd13307">
    <property type="entry name" value="PH2_AFAP"/>
    <property type="match status" value="1"/>
</dbReference>
<proteinExistence type="predicted"/>
<feature type="domain" description="PH" evidence="13">
    <location>
        <begin position="347"/>
        <end position="441"/>
    </location>
</feature>
<feature type="compositionally biased region" description="Polar residues" evidence="12">
    <location>
        <begin position="758"/>
        <end position="767"/>
    </location>
</feature>
<evidence type="ECO:0000256" key="9">
    <source>
        <dbReference type="ARBA" id="ARBA00072591"/>
    </source>
</evidence>
<feature type="compositionally biased region" description="Polar residues" evidence="12">
    <location>
        <begin position="611"/>
        <end position="633"/>
    </location>
</feature>
<dbReference type="Gene3D" id="2.30.29.30">
    <property type="entry name" value="Pleckstrin-homology domain (PH domain)/Phosphotyrosine-binding domain (PTB)"/>
    <property type="match status" value="2"/>
</dbReference>
<dbReference type="Pfam" id="PF00169">
    <property type="entry name" value="PH"/>
    <property type="match status" value="2"/>
</dbReference>
<feature type="region of interest" description="Disordered" evidence="12">
    <location>
        <begin position="912"/>
        <end position="932"/>
    </location>
</feature>
<dbReference type="FunFam" id="2.30.29.30:FF:000122">
    <property type="entry name" value="Actin filament associated protein 1"/>
    <property type="match status" value="1"/>
</dbReference>
<dbReference type="GO" id="GO:0042169">
    <property type="term" value="F:SH2 domain binding"/>
    <property type="evidence" value="ECO:0007669"/>
    <property type="project" value="TreeGrafter"/>
</dbReference>
<evidence type="ECO:0000256" key="4">
    <source>
        <dbReference type="ARBA" id="ARBA00022737"/>
    </source>
</evidence>
<sequence>MEELIVELRLFLELLDHEYLTSTVREKKAVIADILLRIQSSKGFEVREHAQKQEAPSSLPAPPQMPLPEIPQPWLPPDSGPPPLPTSSLPEGYYEEAVPLSPGKAPEYVMSNYDSDAMSSSYESYDEEEEDGKGKKTRHQWPSEEASMDLVKDARICAFLLRKKRFGQWSKLLCVVKDAKLLCYKSSKDQQPQMELALPGCSVTYVPKDSKKKKHELKITQQGADPLVLAVQSREQAEQWLKVIREVYSGCSGPVDSDVPPPSGSPVHKTELEKKLSSERPSSDGEGAAENGATVCNGREHVKRKKSSKSEPKGTVSKVTGKKITKIIGLGKKKPSTDEQTSSAEEDVPTCGYLNVLSNSRWRERWCRVKDNKLIFHKDRTDLKTHLVSIPLRGCDVIPGLDSRHPLTFRLLRNGQEVAVLEAASSEDMGRWIGILLAETGSSTDPGALHYDYIDVETSANVIQTAKQTFCFMNRRGISASPYLGSTSNGYAHPSGTALHYDDVPCISGSWDPGDGPGGPGHEVLYDNAVLYDNLPSPKIFARYTPADRKPSRPSADRLSSSHYKHPPSCAASATNTSSLGRASSVGPGSQLKGKKPPAASSGVTGKGKAASSQQKKPDSTASVKRTPSNTDQYKYGKNRVEADAKLLQSKEEELVKRKEALRNRLAQLRKERKDLRAAIEVNAGRKPQAVLEGKLKRLEEECKQKEAERVNLELELTEVKESLRKALAGGVTLGLAIEPRSGTSSPQSPGFRHRTLESSPMSSCETSDAEGPVPVNSAAVLRKSQPPGSSPCRGHVLRKAKWLQARRPEFKNRWTPAGAGPGQERGARTGQARAGSGAQGAGTDPMGLALGSSLSHTSGWAVPGQCRAAWRRPAPQGKVSGSSPRALPDRVLPRGLPGQEAAQAARLACPSTGLGGATLGEEEPGTRPSLLQQEPFHRAVCPRDIWRVV</sequence>
<dbReference type="PANTHER" id="PTHR14338:SF8">
    <property type="entry name" value="ACTIN FILAMENT-ASSOCIATED PROTEIN 1"/>
    <property type="match status" value="1"/>
</dbReference>
<dbReference type="PANTHER" id="PTHR14338">
    <property type="entry name" value="ACTIN FILAMENT-ASSOCIATED PROTEIN 1 FAMILY MEMBER"/>
    <property type="match status" value="1"/>
</dbReference>
<keyword evidence="3" id="KW-0597">Phosphoprotein</keyword>
<feature type="compositionally biased region" description="Low complexity" evidence="12">
    <location>
        <begin position="823"/>
        <end position="837"/>
    </location>
</feature>
<protein>
    <recommendedName>
        <fullName evidence="9">Actin filament-associated protein 1</fullName>
    </recommendedName>
    <alternativeName>
        <fullName evidence="10">110 kDa actin filament-associated protein</fullName>
    </alternativeName>
</protein>
<feature type="compositionally biased region" description="Polar residues" evidence="12">
    <location>
        <begin position="572"/>
        <end position="582"/>
    </location>
</feature>
<dbReference type="Ensembl" id="ENSSSUT00005003284.1">
    <property type="protein sequence ID" value="ENSSSUP00005002816.1"/>
    <property type="gene ID" value="ENSSSUG00005001823.1"/>
</dbReference>
<evidence type="ECO:0000256" key="5">
    <source>
        <dbReference type="ARBA" id="ARBA00023054"/>
    </source>
</evidence>
<evidence type="ECO:0000313" key="15">
    <source>
        <dbReference type="Proteomes" id="UP000472268"/>
    </source>
</evidence>
<evidence type="ECO:0000256" key="11">
    <source>
        <dbReference type="SAM" id="Coils"/>
    </source>
</evidence>
<dbReference type="GO" id="GO:0003779">
    <property type="term" value="F:actin binding"/>
    <property type="evidence" value="ECO:0007669"/>
    <property type="project" value="UniProtKB-KW"/>
</dbReference>
<dbReference type="GO" id="GO:0001725">
    <property type="term" value="C:stress fiber"/>
    <property type="evidence" value="ECO:0007669"/>
    <property type="project" value="UniProtKB-SubCell"/>
</dbReference>
<evidence type="ECO:0000313" key="14">
    <source>
        <dbReference type="Ensembl" id="ENSSSUP00005002816.1"/>
    </source>
</evidence>
<dbReference type="SMART" id="SM00233">
    <property type="entry name" value="PH"/>
    <property type="match status" value="2"/>
</dbReference>
<dbReference type="CDD" id="cd13306">
    <property type="entry name" value="PH1_AFAP"/>
    <property type="match status" value="1"/>
</dbReference>
<evidence type="ECO:0000256" key="12">
    <source>
        <dbReference type="SAM" id="MobiDB-lite"/>
    </source>
</evidence>
<feature type="compositionally biased region" description="Basic and acidic residues" evidence="12">
    <location>
        <begin position="268"/>
        <end position="283"/>
    </location>
</feature>
<evidence type="ECO:0000256" key="1">
    <source>
        <dbReference type="ARBA" id="ARBA00004529"/>
    </source>
</evidence>
<evidence type="ECO:0000259" key="13">
    <source>
        <dbReference type="PROSITE" id="PS50003"/>
    </source>
</evidence>
<keyword evidence="5 11" id="KW-0175">Coiled coil</keyword>
<reference evidence="14" key="3">
    <citation type="submission" date="2025-09" db="UniProtKB">
        <authorList>
            <consortium name="Ensembl"/>
        </authorList>
    </citation>
    <scope>IDENTIFICATION</scope>
</reference>
<organism evidence="14 15">
    <name type="scientific">Suricata suricatta</name>
    <name type="common">Meerkat</name>
    <dbReference type="NCBI Taxonomy" id="37032"/>
    <lineage>
        <taxon>Eukaryota</taxon>
        <taxon>Metazoa</taxon>
        <taxon>Chordata</taxon>
        <taxon>Craniata</taxon>
        <taxon>Vertebrata</taxon>
        <taxon>Euteleostomi</taxon>
        <taxon>Mammalia</taxon>
        <taxon>Eutheria</taxon>
        <taxon>Laurasiatheria</taxon>
        <taxon>Carnivora</taxon>
        <taxon>Feliformia</taxon>
        <taxon>Herpestidae</taxon>
        <taxon>Suricata</taxon>
    </lineage>
</organism>
<feature type="region of interest" description="Disordered" evidence="12">
    <location>
        <begin position="47"/>
        <end position="91"/>
    </location>
</feature>
<gene>
    <name evidence="14" type="primary">AFAP1</name>
</gene>
<dbReference type="GO" id="GO:0017124">
    <property type="term" value="F:SH3 domain binding"/>
    <property type="evidence" value="ECO:0007669"/>
    <property type="project" value="TreeGrafter"/>
</dbReference>
<name>A0A673T1N8_SURSU</name>
<comment type="subunit">
    <text evidence="8">Monomer and homomultimer. Interacts via its C-terminus with F-actin; probably involving AFAP1 multimers. Interacts with activated SRC SH3-SH2 domains. Interacts via its PH 1 domain with PRKCA, PRKCB and PRKCI.</text>
</comment>
<accession>A0A673T1N8</accession>
<keyword evidence="7" id="KW-0206">Cytoskeleton</keyword>
<dbReference type="InterPro" id="IPR011993">
    <property type="entry name" value="PH-like_dom_sf"/>
</dbReference>
<feature type="region of interest" description="Disordered" evidence="12">
    <location>
        <begin position="543"/>
        <end position="637"/>
    </location>
</feature>
<feature type="region of interest" description="Disordered" evidence="12">
    <location>
        <begin position="804"/>
        <end position="843"/>
    </location>
</feature>
<dbReference type="PROSITE" id="PS50003">
    <property type="entry name" value="PH_DOMAIN"/>
    <property type="match status" value="2"/>
</dbReference>
<reference evidence="14" key="2">
    <citation type="submission" date="2025-08" db="UniProtKB">
        <authorList>
            <consortium name="Ensembl"/>
        </authorList>
    </citation>
    <scope>IDENTIFICATION</scope>
</reference>
<reference evidence="14 15" key="1">
    <citation type="submission" date="2019-05" db="EMBL/GenBank/DDBJ databases">
        <title>A Chromosome-scale Meerkat (S. suricatta) Genome Assembly.</title>
        <authorList>
            <person name="Dudchenko O."/>
            <person name="Lieberman Aiden E."/>
            <person name="Tung J."/>
            <person name="Barreiro L.B."/>
            <person name="Clutton-Brock T.H."/>
        </authorList>
    </citation>
    <scope>NUCLEOTIDE SEQUENCE [LARGE SCALE GENOMIC DNA]</scope>
</reference>
<feature type="compositionally biased region" description="Pro residues" evidence="12">
    <location>
        <begin position="59"/>
        <end position="85"/>
    </location>
</feature>
<evidence type="ECO:0000256" key="3">
    <source>
        <dbReference type="ARBA" id="ARBA00022553"/>
    </source>
</evidence>
<feature type="region of interest" description="Disordered" evidence="12">
    <location>
        <begin position="119"/>
        <end position="140"/>
    </location>
</feature>
<keyword evidence="6" id="KW-0009">Actin-binding</keyword>
<feature type="region of interest" description="Disordered" evidence="12">
    <location>
        <begin position="739"/>
        <end position="773"/>
    </location>
</feature>
<evidence type="ECO:0000256" key="7">
    <source>
        <dbReference type="ARBA" id="ARBA00023212"/>
    </source>
</evidence>
<keyword evidence="15" id="KW-1185">Reference proteome</keyword>
<evidence type="ECO:0000256" key="6">
    <source>
        <dbReference type="ARBA" id="ARBA00023203"/>
    </source>
</evidence>
<feature type="region of interest" description="Disordered" evidence="12">
    <location>
        <begin position="252"/>
        <end position="319"/>
    </location>
</feature>
<dbReference type="FunFam" id="2.30.29.30:FF:000020">
    <property type="entry name" value="Actin filament-associated protein 1-like 2 isoform 1"/>
    <property type="match status" value="1"/>
</dbReference>
<evidence type="ECO:0000256" key="10">
    <source>
        <dbReference type="ARBA" id="ARBA00077925"/>
    </source>
</evidence>
<dbReference type="GO" id="GO:0005829">
    <property type="term" value="C:cytosol"/>
    <property type="evidence" value="ECO:0007669"/>
    <property type="project" value="TreeGrafter"/>
</dbReference>
<comment type="subcellular location">
    <subcellularLocation>
        <location evidence="1">Cytoplasm</location>
        <location evidence="1">Cytoskeleton</location>
        <location evidence="1">Stress fiber</location>
    </subcellularLocation>
</comment>
<evidence type="ECO:0000256" key="8">
    <source>
        <dbReference type="ARBA" id="ARBA00064723"/>
    </source>
</evidence>
<keyword evidence="2" id="KW-0963">Cytoplasm</keyword>
<feature type="domain" description="PH" evidence="13">
    <location>
        <begin position="153"/>
        <end position="249"/>
    </location>
</feature>
<dbReference type="Proteomes" id="UP000472268">
    <property type="component" value="Chromosome 1"/>
</dbReference>
<feature type="coiled-coil region" evidence="11">
    <location>
        <begin position="638"/>
        <end position="723"/>
    </location>
</feature>
<keyword evidence="4" id="KW-0677">Repeat</keyword>
<dbReference type="InterPro" id="IPR001849">
    <property type="entry name" value="PH_domain"/>
</dbReference>
<dbReference type="SUPFAM" id="SSF50729">
    <property type="entry name" value="PH domain-like"/>
    <property type="match status" value="2"/>
</dbReference>